<feature type="coiled-coil region" evidence="10">
    <location>
        <begin position="230"/>
        <end position="278"/>
    </location>
</feature>
<feature type="coiled-coil region" evidence="10">
    <location>
        <begin position="328"/>
        <end position="387"/>
    </location>
</feature>
<dbReference type="PANTHER" id="PTHR45916:SF1">
    <property type="entry name" value="STRUCTURAL MAINTENANCE OF CHROMOSOMES PROTEIN 5"/>
    <property type="match status" value="1"/>
</dbReference>
<dbReference type="Gene3D" id="3.40.50.300">
    <property type="entry name" value="P-loop containing nucleotide triphosphate hydrolases"/>
    <property type="match status" value="2"/>
</dbReference>
<evidence type="ECO:0000313" key="14">
    <source>
        <dbReference type="Proteomes" id="UP000800035"/>
    </source>
</evidence>
<dbReference type="FunFam" id="3.40.50.300:FF:001301">
    <property type="entry name" value="Structural maintenance of chromosomes 5"/>
    <property type="match status" value="1"/>
</dbReference>
<dbReference type="SUPFAM" id="SSF52540">
    <property type="entry name" value="P-loop containing nucleoside triphosphate hydrolases"/>
    <property type="match status" value="1"/>
</dbReference>
<evidence type="ECO:0000313" key="13">
    <source>
        <dbReference type="EMBL" id="KAF1962850.1"/>
    </source>
</evidence>
<evidence type="ECO:0000256" key="11">
    <source>
        <dbReference type="SAM" id="MobiDB-lite"/>
    </source>
</evidence>
<dbReference type="Proteomes" id="UP000800035">
    <property type="component" value="Unassembled WGS sequence"/>
</dbReference>
<dbReference type="PANTHER" id="PTHR45916">
    <property type="entry name" value="STRUCTURAL MAINTENANCE OF CHROMOSOMES PROTEIN 5"/>
    <property type="match status" value="1"/>
</dbReference>
<feature type="coiled-coil region" evidence="10">
    <location>
        <begin position="802"/>
        <end position="857"/>
    </location>
</feature>
<dbReference type="EMBL" id="ML976978">
    <property type="protein sequence ID" value="KAF1962850.1"/>
    <property type="molecule type" value="Genomic_DNA"/>
</dbReference>
<dbReference type="GO" id="GO:0003697">
    <property type="term" value="F:single-stranded DNA binding"/>
    <property type="evidence" value="ECO:0007669"/>
    <property type="project" value="TreeGrafter"/>
</dbReference>
<gene>
    <name evidence="13" type="ORF">CC80DRAFT_461219</name>
</gene>
<accession>A0A6A5UEV5</accession>
<keyword evidence="6" id="KW-0547">Nucleotide-binding</keyword>
<dbReference type="AlphaFoldDB" id="A0A6A5UEV5"/>
<sequence length="1125" mass="127526">MPGILNGRKRAAVALSESDNESEASYGSSGSKRARHSRDASDSPAPTVGSHRTQTGDNENAHDDDTHQPGSIVRVKLTNFVTYTAAEFHLGPSLNMIIGPNGTGKSTLVCAICLGLGWSPVNLGRAKDIGEYVKHGQPEAEIEIELAASANQTSNPVIRRIIRKEGNKSSFHIGGRAVPQKEVTALAKSFSIQIDNLCQFLPQDRVVEFAKLEPVDLLRETQRAAAPEHMVEWHNELKELRKSEKTLEVEQQNEDAHLKGLQNKQNATRADVERHNERQELVAKNEMLAKCRPIILARILMGEVKQYKADIRANKVEFLQYQAEVEPAQRAQREMEAYRDQIDQISKSRKRRFEAGQLVVSKFAPKIDKARQSMESFVAEIEAEKQADKQRKQDKKRIEGDITRLQRSIDTPPLEYDAAVFEALLGEIRNKRSAVDRQETELKATLVTIREDVISRRNMLQQKRDARAALDTQAGQQENLLKKLSPDTFKGWQWLEKNKGTLGLKEDVYAPPILSCSVPDAKHAAIVESFIRPKGELITITCTHADDAKVVSDALVGNRANGGMGLHQITIRTVSHPRAFYQPAVTRNELRDMGFDSWIIDHIQGPDPVIAMLCDSAKLHRSAYASTPIPSHRFDTLPQTGIMKCVNGTEVCTIRTRAEYAGASSTSITQLGPARYFTDQPMNTEEKSQLDQDITELERDLIHQRGEHEKLKAQWQALRDQLNKLDEDKMDVKKEQEAVQKTFAEWQGLPRKKAGKEEELKNVERLSADTYHRIRQIQNKVEKTSLEVAAFTLQHAREITKLRALYEAYVEAEIRLIEANSEVEGFVSDNSLIDRALEERRQRLAVLTSQKDAATKKAKEQRAIASEILHNITLEEEDEMKKYSEMTTEELDLEINDITARLDMLSDDNPGAVKAYEKREREIRMAQEKLARNAEQLESAREKIVEIRGQWEPELDELVSRISDGFANNFHKIGCAGQVGVYKDEDFEKWAIQIQVRFREDEPLQILDSHRQSGGERAVSTIFYLMALQDLARSPFRVVDEINQGMDPRNERMVHERMVDIACRERTSQYFLITPKLLNDLKFHPKMKVHCIASGEHMPDQKTNLDFQKLARVALRVRKGIVAAA</sequence>
<evidence type="ECO:0000256" key="10">
    <source>
        <dbReference type="SAM" id="Coils"/>
    </source>
</evidence>
<evidence type="ECO:0000259" key="12">
    <source>
        <dbReference type="Pfam" id="PF02463"/>
    </source>
</evidence>
<comment type="similarity">
    <text evidence="3">Belongs to the SMC family. SMC5 subfamily.</text>
</comment>
<feature type="coiled-coil region" evidence="10">
    <location>
        <begin position="687"/>
        <end position="742"/>
    </location>
</feature>
<protein>
    <recommendedName>
        <fullName evidence="4">Structural maintenance of chromosomes protein 5</fullName>
    </recommendedName>
</protein>
<evidence type="ECO:0000256" key="6">
    <source>
        <dbReference type="ARBA" id="ARBA00022741"/>
    </source>
</evidence>
<dbReference type="Pfam" id="PF02463">
    <property type="entry name" value="SMC_N"/>
    <property type="match status" value="1"/>
</dbReference>
<evidence type="ECO:0000256" key="8">
    <source>
        <dbReference type="ARBA" id="ARBA00023054"/>
    </source>
</evidence>
<dbReference type="GO" id="GO:0000724">
    <property type="term" value="P:double-strand break repair via homologous recombination"/>
    <property type="evidence" value="ECO:0007669"/>
    <property type="project" value="TreeGrafter"/>
</dbReference>
<evidence type="ECO:0000256" key="5">
    <source>
        <dbReference type="ARBA" id="ARBA00022454"/>
    </source>
</evidence>
<keyword evidence="8 10" id="KW-0175">Coiled coil</keyword>
<keyword evidence="13" id="KW-0378">Hydrolase</keyword>
<keyword evidence="9" id="KW-0539">Nucleus</keyword>
<organism evidence="13 14">
    <name type="scientific">Byssothecium circinans</name>
    <dbReference type="NCBI Taxonomy" id="147558"/>
    <lineage>
        <taxon>Eukaryota</taxon>
        <taxon>Fungi</taxon>
        <taxon>Dikarya</taxon>
        <taxon>Ascomycota</taxon>
        <taxon>Pezizomycotina</taxon>
        <taxon>Dothideomycetes</taxon>
        <taxon>Pleosporomycetidae</taxon>
        <taxon>Pleosporales</taxon>
        <taxon>Massarineae</taxon>
        <taxon>Massarinaceae</taxon>
        <taxon>Byssothecium</taxon>
    </lineage>
</organism>
<evidence type="ECO:0000256" key="9">
    <source>
        <dbReference type="ARBA" id="ARBA00023242"/>
    </source>
</evidence>
<comment type="subcellular location">
    <subcellularLocation>
        <location evidence="2">Chromosome</location>
    </subcellularLocation>
    <subcellularLocation>
        <location evidence="1">Nucleus</location>
    </subcellularLocation>
</comment>
<keyword evidence="5" id="KW-0158">Chromosome</keyword>
<evidence type="ECO:0000256" key="3">
    <source>
        <dbReference type="ARBA" id="ARBA00010171"/>
    </source>
</evidence>
<reference evidence="13" key="1">
    <citation type="journal article" date="2020" name="Stud. Mycol.">
        <title>101 Dothideomycetes genomes: a test case for predicting lifestyles and emergence of pathogens.</title>
        <authorList>
            <person name="Haridas S."/>
            <person name="Albert R."/>
            <person name="Binder M."/>
            <person name="Bloem J."/>
            <person name="Labutti K."/>
            <person name="Salamov A."/>
            <person name="Andreopoulos B."/>
            <person name="Baker S."/>
            <person name="Barry K."/>
            <person name="Bills G."/>
            <person name="Bluhm B."/>
            <person name="Cannon C."/>
            <person name="Castanera R."/>
            <person name="Culley D."/>
            <person name="Daum C."/>
            <person name="Ezra D."/>
            <person name="Gonzalez J."/>
            <person name="Henrissat B."/>
            <person name="Kuo A."/>
            <person name="Liang C."/>
            <person name="Lipzen A."/>
            <person name="Lutzoni F."/>
            <person name="Magnuson J."/>
            <person name="Mondo S."/>
            <person name="Nolan M."/>
            <person name="Ohm R."/>
            <person name="Pangilinan J."/>
            <person name="Park H.-J."/>
            <person name="Ramirez L."/>
            <person name="Alfaro M."/>
            <person name="Sun H."/>
            <person name="Tritt A."/>
            <person name="Yoshinaga Y."/>
            <person name="Zwiers L.-H."/>
            <person name="Turgeon B."/>
            <person name="Goodwin S."/>
            <person name="Spatafora J."/>
            <person name="Crous P."/>
            <person name="Grigoriev I."/>
        </authorList>
    </citation>
    <scope>NUCLEOTIDE SEQUENCE</scope>
    <source>
        <strain evidence="13">CBS 675.92</strain>
    </source>
</reference>
<feature type="region of interest" description="Disordered" evidence="11">
    <location>
        <begin position="1"/>
        <end position="70"/>
    </location>
</feature>
<proteinExistence type="inferred from homology"/>
<dbReference type="GO" id="GO:0016787">
    <property type="term" value="F:hydrolase activity"/>
    <property type="evidence" value="ECO:0007669"/>
    <property type="project" value="UniProtKB-KW"/>
</dbReference>
<dbReference type="OrthoDB" id="10254973at2759"/>
<feature type="coiled-coil region" evidence="10">
    <location>
        <begin position="916"/>
        <end position="950"/>
    </location>
</feature>
<keyword evidence="7" id="KW-0067">ATP-binding</keyword>
<dbReference type="InterPro" id="IPR003395">
    <property type="entry name" value="RecF/RecN/SMC_N"/>
</dbReference>
<name>A0A6A5UEV5_9PLEO</name>
<dbReference type="GO" id="GO:0005524">
    <property type="term" value="F:ATP binding"/>
    <property type="evidence" value="ECO:0007669"/>
    <property type="project" value="UniProtKB-KW"/>
</dbReference>
<evidence type="ECO:0000256" key="1">
    <source>
        <dbReference type="ARBA" id="ARBA00004123"/>
    </source>
</evidence>
<keyword evidence="14" id="KW-1185">Reference proteome</keyword>
<dbReference type="GO" id="GO:0030915">
    <property type="term" value="C:Smc5-Smc6 complex"/>
    <property type="evidence" value="ECO:0007669"/>
    <property type="project" value="UniProtKB-ARBA"/>
</dbReference>
<evidence type="ECO:0000256" key="7">
    <source>
        <dbReference type="ARBA" id="ARBA00022840"/>
    </source>
</evidence>
<dbReference type="InterPro" id="IPR027417">
    <property type="entry name" value="P-loop_NTPase"/>
</dbReference>
<evidence type="ECO:0000256" key="4">
    <source>
        <dbReference type="ARBA" id="ARBA00018687"/>
    </source>
</evidence>
<feature type="domain" description="RecF/RecN/SMC N-terminal" evidence="12">
    <location>
        <begin position="72"/>
        <end position="1074"/>
    </location>
</feature>
<dbReference type="GO" id="GO:0005634">
    <property type="term" value="C:nucleus"/>
    <property type="evidence" value="ECO:0007669"/>
    <property type="project" value="UniProtKB-SubCell"/>
</dbReference>
<evidence type="ECO:0000256" key="2">
    <source>
        <dbReference type="ARBA" id="ARBA00004286"/>
    </source>
</evidence>